<evidence type="ECO:0000256" key="5">
    <source>
        <dbReference type="ARBA" id="ARBA00022741"/>
    </source>
</evidence>
<dbReference type="Gene3D" id="2.30.30.280">
    <property type="entry name" value="Adenine nucleotide alpha hydrolases-like domains"/>
    <property type="match status" value="1"/>
</dbReference>
<dbReference type="InterPro" id="IPR023382">
    <property type="entry name" value="MnmA-like_central_sf"/>
</dbReference>
<dbReference type="InterPro" id="IPR046884">
    <property type="entry name" value="MnmA-like_central"/>
</dbReference>
<keyword evidence="2" id="KW-0820">tRNA-binding</keyword>
<keyword evidence="5" id="KW-0547">Nucleotide-binding</keyword>
<dbReference type="Gene3D" id="2.40.30.10">
    <property type="entry name" value="Translation factors"/>
    <property type="match status" value="1"/>
</dbReference>
<dbReference type="Pfam" id="PF03054">
    <property type="entry name" value="tRNA_Me_trans"/>
    <property type="match status" value="1"/>
</dbReference>
<name>A0A4P9C4Z4_EUBML</name>
<evidence type="ECO:0000313" key="13">
    <source>
        <dbReference type="Proteomes" id="UP000218387"/>
    </source>
</evidence>
<feature type="domain" description="tRNA-specific 2-thiouridylase MnmA-like central" evidence="11">
    <location>
        <begin position="197"/>
        <end position="259"/>
    </location>
</feature>
<feature type="domain" description="tRNA-specific 2-thiouridylase MnmA-like C-terminal" evidence="10">
    <location>
        <begin position="269"/>
        <end position="340"/>
    </location>
</feature>
<accession>A0A4P9C4Z4</accession>
<dbReference type="AlphaFoldDB" id="A0A4P9C4Z4"/>
<dbReference type="GO" id="GO:0000049">
    <property type="term" value="F:tRNA binding"/>
    <property type="evidence" value="ECO:0007669"/>
    <property type="project" value="UniProtKB-KW"/>
</dbReference>
<proteinExistence type="predicted"/>
<dbReference type="Pfam" id="PF20258">
    <property type="entry name" value="tRNA_Me_trans_C"/>
    <property type="match status" value="1"/>
</dbReference>
<dbReference type="InterPro" id="IPR014729">
    <property type="entry name" value="Rossmann-like_a/b/a_fold"/>
</dbReference>
<evidence type="ECO:0000256" key="2">
    <source>
        <dbReference type="ARBA" id="ARBA00022555"/>
    </source>
</evidence>
<evidence type="ECO:0000259" key="11">
    <source>
        <dbReference type="Pfam" id="PF20259"/>
    </source>
</evidence>
<dbReference type="Gene3D" id="3.40.50.620">
    <property type="entry name" value="HUPs"/>
    <property type="match status" value="1"/>
</dbReference>
<dbReference type="GO" id="GO:0005524">
    <property type="term" value="F:ATP binding"/>
    <property type="evidence" value="ECO:0007669"/>
    <property type="project" value="UniProtKB-KW"/>
</dbReference>
<dbReference type="GO" id="GO:0002143">
    <property type="term" value="P:tRNA wobble position uridine thiolation"/>
    <property type="evidence" value="ECO:0007669"/>
    <property type="project" value="TreeGrafter"/>
</dbReference>
<dbReference type="PANTHER" id="PTHR11933">
    <property type="entry name" value="TRNA 5-METHYLAMINOMETHYL-2-THIOURIDYLATE -METHYLTRANSFERASE"/>
    <property type="match status" value="1"/>
</dbReference>
<evidence type="ECO:0000259" key="10">
    <source>
        <dbReference type="Pfam" id="PF20258"/>
    </source>
</evidence>
<dbReference type="EMBL" id="CP029487">
    <property type="protein sequence ID" value="QCT70410.1"/>
    <property type="molecule type" value="Genomic_DNA"/>
</dbReference>
<evidence type="ECO:0000256" key="3">
    <source>
        <dbReference type="ARBA" id="ARBA00022679"/>
    </source>
</evidence>
<keyword evidence="8" id="KW-1015">Disulfide bond</keyword>
<evidence type="ECO:0000256" key="4">
    <source>
        <dbReference type="ARBA" id="ARBA00022694"/>
    </source>
</evidence>
<dbReference type="RefSeq" id="WP_096919877.1">
    <property type="nucleotide sequence ID" value="NZ_CP029487.1"/>
</dbReference>
<dbReference type="CDD" id="cd01998">
    <property type="entry name" value="MnmA_TRMU-like"/>
    <property type="match status" value="1"/>
</dbReference>
<evidence type="ECO:0000256" key="7">
    <source>
        <dbReference type="ARBA" id="ARBA00022884"/>
    </source>
</evidence>
<evidence type="ECO:0000256" key="8">
    <source>
        <dbReference type="ARBA" id="ARBA00023157"/>
    </source>
</evidence>
<keyword evidence="13" id="KW-1185">Reference proteome</keyword>
<evidence type="ECO:0000256" key="9">
    <source>
        <dbReference type="ARBA" id="ARBA00051542"/>
    </source>
</evidence>
<dbReference type="InterPro" id="IPR004506">
    <property type="entry name" value="MnmA-like"/>
</dbReference>
<dbReference type="GO" id="GO:0103016">
    <property type="term" value="F:tRNA-uridine 2-sulfurtransferase activity"/>
    <property type="evidence" value="ECO:0007669"/>
    <property type="project" value="UniProtKB-EC"/>
</dbReference>
<keyword evidence="4" id="KW-0819">tRNA processing</keyword>
<sequence length="343" mass="38861">MKNKKVIVGFSGGADSAAAALILKNKGYEVLGVTFDFFGNEVLLKKAGDLAEKISIRHECINRQHAFRERVIIPFINEYLRGCTPNPCILCDAVMKFRGLMDYANEKEADFIATGHYLRLEKSQGLVRIKTSQDSRKDQSYYLYTLNQAFLNRLIFPLSTFQSKDAVRAFLEGQGIVLPKSEESQGICFIPDGNYARFIKKETPLMTEGRFRDRFGKILGSHNGFYHYTVGQKHGVPVICGKKYVVTALRPKSNEVILGEESELYQKRIFLKELHFIDGSLYSGKIQFKICRWGYLYQGTLCLTDNRRGYLECEEAVRAPMPGQAAVFYDGDILLGGGTIEYK</sequence>
<keyword evidence="3" id="KW-0808">Transferase</keyword>
<dbReference type="EC" id="2.8.1.13" evidence="1"/>
<dbReference type="SUPFAM" id="SSF52402">
    <property type="entry name" value="Adenine nucleotide alpha hydrolases-like"/>
    <property type="match status" value="1"/>
</dbReference>
<reference evidence="12 13" key="1">
    <citation type="submission" date="2018-05" db="EMBL/GenBank/DDBJ databases">
        <title>Genome comparison of Eubacterium sp.</title>
        <authorList>
            <person name="Feng Y."/>
            <person name="Sanchez-Andrea I."/>
            <person name="Stams A.J.M."/>
            <person name="De Vos W.M."/>
        </authorList>
    </citation>
    <scope>NUCLEOTIDE SEQUENCE [LARGE SCALE GENOMIC DNA]</scope>
    <source>
        <strain evidence="12 13">YI</strain>
    </source>
</reference>
<gene>
    <name evidence="12" type="ORF">CPZ25_003440</name>
</gene>
<evidence type="ECO:0000256" key="1">
    <source>
        <dbReference type="ARBA" id="ARBA00011949"/>
    </source>
</evidence>
<dbReference type="InterPro" id="IPR046885">
    <property type="entry name" value="MnmA-like_C"/>
</dbReference>
<dbReference type="NCBIfam" id="NF001138">
    <property type="entry name" value="PRK00143.1"/>
    <property type="match status" value="1"/>
</dbReference>
<keyword evidence="7" id="KW-0694">RNA-binding</keyword>
<dbReference type="PANTHER" id="PTHR11933:SF5">
    <property type="entry name" value="MITOCHONDRIAL TRNA-SPECIFIC 2-THIOURIDYLASE 1"/>
    <property type="match status" value="1"/>
</dbReference>
<evidence type="ECO:0000256" key="6">
    <source>
        <dbReference type="ARBA" id="ARBA00022840"/>
    </source>
</evidence>
<keyword evidence="6" id="KW-0067">ATP-binding</keyword>
<dbReference type="KEGG" id="emt:CPZ25_003440"/>
<comment type="catalytic activity">
    <reaction evidence="9">
        <text>S-sulfanyl-L-cysteinyl-[protein] + uridine(34) in tRNA + AH2 + ATP = 2-thiouridine(34) in tRNA + L-cysteinyl-[protein] + A + AMP + diphosphate + H(+)</text>
        <dbReference type="Rhea" id="RHEA:47032"/>
        <dbReference type="Rhea" id="RHEA-COMP:10131"/>
        <dbReference type="Rhea" id="RHEA-COMP:11726"/>
        <dbReference type="Rhea" id="RHEA-COMP:11727"/>
        <dbReference type="Rhea" id="RHEA-COMP:11728"/>
        <dbReference type="ChEBI" id="CHEBI:13193"/>
        <dbReference type="ChEBI" id="CHEBI:15378"/>
        <dbReference type="ChEBI" id="CHEBI:17499"/>
        <dbReference type="ChEBI" id="CHEBI:29950"/>
        <dbReference type="ChEBI" id="CHEBI:30616"/>
        <dbReference type="ChEBI" id="CHEBI:33019"/>
        <dbReference type="ChEBI" id="CHEBI:61963"/>
        <dbReference type="ChEBI" id="CHEBI:65315"/>
        <dbReference type="ChEBI" id="CHEBI:87170"/>
        <dbReference type="ChEBI" id="CHEBI:456215"/>
        <dbReference type="EC" id="2.8.1.13"/>
    </reaction>
</comment>
<organism evidence="12 13">
    <name type="scientific">Eubacterium maltosivorans</name>
    <dbReference type="NCBI Taxonomy" id="2041044"/>
    <lineage>
        <taxon>Bacteria</taxon>
        <taxon>Bacillati</taxon>
        <taxon>Bacillota</taxon>
        <taxon>Clostridia</taxon>
        <taxon>Eubacteriales</taxon>
        <taxon>Eubacteriaceae</taxon>
        <taxon>Eubacterium</taxon>
    </lineage>
</organism>
<protein>
    <recommendedName>
        <fullName evidence="1">tRNA-uridine 2-sulfurtransferase</fullName>
        <ecNumber evidence="1">2.8.1.13</ecNumber>
    </recommendedName>
</protein>
<evidence type="ECO:0000313" key="12">
    <source>
        <dbReference type="EMBL" id="QCT70410.1"/>
    </source>
</evidence>
<dbReference type="Proteomes" id="UP000218387">
    <property type="component" value="Chromosome"/>
</dbReference>
<dbReference type="Pfam" id="PF20259">
    <property type="entry name" value="tRNA_Me_trans_M"/>
    <property type="match status" value="1"/>
</dbReference>
<dbReference type="NCBIfam" id="TIGR00420">
    <property type="entry name" value="trmU"/>
    <property type="match status" value="1"/>
</dbReference>